<evidence type="ECO:0000313" key="2">
    <source>
        <dbReference type="EMBL" id="VDI07339.1"/>
    </source>
</evidence>
<comment type="caution">
    <text evidence="2">The sequence shown here is derived from an EMBL/GenBank/DDBJ whole genome shotgun (WGS) entry which is preliminary data.</text>
</comment>
<feature type="chain" id="PRO_5032300300" evidence="1">
    <location>
        <begin position="19"/>
        <end position="124"/>
    </location>
</feature>
<proteinExistence type="predicted"/>
<dbReference type="Proteomes" id="UP000596742">
    <property type="component" value="Unassembled WGS sequence"/>
</dbReference>
<organism evidence="2 3">
    <name type="scientific">Mytilus galloprovincialis</name>
    <name type="common">Mediterranean mussel</name>
    <dbReference type="NCBI Taxonomy" id="29158"/>
    <lineage>
        <taxon>Eukaryota</taxon>
        <taxon>Metazoa</taxon>
        <taxon>Spiralia</taxon>
        <taxon>Lophotrochozoa</taxon>
        <taxon>Mollusca</taxon>
        <taxon>Bivalvia</taxon>
        <taxon>Autobranchia</taxon>
        <taxon>Pteriomorphia</taxon>
        <taxon>Mytilida</taxon>
        <taxon>Mytiloidea</taxon>
        <taxon>Mytilidae</taxon>
        <taxon>Mytilinae</taxon>
        <taxon>Mytilus</taxon>
    </lineage>
</organism>
<feature type="signal peptide" evidence="1">
    <location>
        <begin position="1"/>
        <end position="18"/>
    </location>
</feature>
<reference evidence="2" key="1">
    <citation type="submission" date="2018-11" db="EMBL/GenBank/DDBJ databases">
        <authorList>
            <person name="Alioto T."/>
            <person name="Alioto T."/>
        </authorList>
    </citation>
    <scope>NUCLEOTIDE SEQUENCE</scope>
</reference>
<keyword evidence="3" id="KW-1185">Reference proteome</keyword>
<evidence type="ECO:0000256" key="1">
    <source>
        <dbReference type="SAM" id="SignalP"/>
    </source>
</evidence>
<dbReference type="EMBL" id="UYJE01002035">
    <property type="protein sequence ID" value="VDI07339.1"/>
    <property type="molecule type" value="Genomic_DNA"/>
</dbReference>
<dbReference type="OrthoDB" id="6132230at2759"/>
<name>A0A8B6CLK4_MYTGA</name>
<keyword evidence="1" id="KW-0732">Signal</keyword>
<dbReference type="AlphaFoldDB" id="A0A8B6CLK4"/>
<dbReference type="Gene3D" id="2.10.80.10">
    <property type="entry name" value="Lipase, subunit A"/>
    <property type="match status" value="1"/>
</dbReference>
<accession>A0A8B6CLK4</accession>
<sequence>MWRDILMVLVISCQVVTASKVECRHDSQCGSDECCYYYEGPVVPSKKRQVNVLPATQYFITRGGWCESYKKKGEYCDDYSKAYGHCECGAGLECTTIYLASGNNWPPPTTFFHMYSKCLPKPST</sequence>
<protein>
    <submittedName>
        <fullName evidence="2">Uncharacterized protein</fullName>
    </submittedName>
</protein>
<gene>
    <name evidence="2" type="ORF">MGAL_10B038386</name>
</gene>
<evidence type="ECO:0000313" key="3">
    <source>
        <dbReference type="Proteomes" id="UP000596742"/>
    </source>
</evidence>